<feature type="transmembrane region" description="Helical" evidence="1">
    <location>
        <begin position="12"/>
        <end position="33"/>
    </location>
</feature>
<evidence type="ECO:0000256" key="1">
    <source>
        <dbReference type="SAM" id="Phobius"/>
    </source>
</evidence>
<keyword evidence="3" id="KW-1185">Reference proteome</keyword>
<comment type="caution">
    <text evidence="2">The sequence shown here is derived from an EMBL/GenBank/DDBJ whole genome shotgun (WGS) entry which is preliminary data.</text>
</comment>
<keyword evidence="1" id="KW-0472">Membrane</keyword>
<evidence type="ECO:0000313" key="2">
    <source>
        <dbReference type="EMBL" id="KAK7102156.1"/>
    </source>
</evidence>
<dbReference type="AlphaFoldDB" id="A0AAN9BBQ1"/>
<dbReference type="EMBL" id="JBAMIC010000010">
    <property type="protein sequence ID" value="KAK7102156.1"/>
    <property type="molecule type" value="Genomic_DNA"/>
</dbReference>
<gene>
    <name evidence="2" type="ORF">V1264_020419</name>
</gene>
<keyword evidence="1" id="KW-0812">Transmembrane</keyword>
<dbReference type="Proteomes" id="UP001374579">
    <property type="component" value="Unassembled WGS sequence"/>
</dbReference>
<reference evidence="2 3" key="1">
    <citation type="submission" date="2024-02" db="EMBL/GenBank/DDBJ databases">
        <title>Chromosome-scale genome assembly of the rough periwinkle Littorina saxatilis.</title>
        <authorList>
            <person name="De Jode A."/>
            <person name="Faria R."/>
            <person name="Formenti G."/>
            <person name="Sims Y."/>
            <person name="Smith T.P."/>
            <person name="Tracey A."/>
            <person name="Wood J.M.D."/>
            <person name="Zagrodzka Z.B."/>
            <person name="Johannesson K."/>
            <person name="Butlin R.K."/>
            <person name="Leder E.H."/>
        </authorList>
    </citation>
    <scope>NUCLEOTIDE SEQUENCE [LARGE SCALE GENOMIC DNA]</scope>
    <source>
        <strain evidence="2">Snail1</strain>
        <tissue evidence="2">Muscle</tissue>
    </source>
</reference>
<protein>
    <submittedName>
        <fullName evidence="2">Uncharacterized protein</fullName>
    </submittedName>
</protein>
<evidence type="ECO:0000313" key="3">
    <source>
        <dbReference type="Proteomes" id="UP001374579"/>
    </source>
</evidence>
<proteinExistence type="predicted"/>
<organism evidence="2 3">
    <name type="scientific">Littorina saxatilis</name>
    <dbReference type="NCBI Taxonomy" id="31220"/>
    <lineage>
        <taxon>Eukaryota</taxon>
        <taxon>Metazoa</taxon>
        <taxon>Spiralia</taxon>
        <taxon>Lophotrochozoa</taxon>
        <taxon>Mollusca</taxon>
        <taxon>Gastropoda</taxon>
        <taxon>Caenogastropoda</taxon>
        <taxon>Littorinimorpha</taxon>
        <taxon>Littorinoidea</taxon>
        <taxon>Littorinidae</taxon>
        <taxon>Littorina</taxon>
    </lineage>
</organism>
<keyword evidence="1" id="KW-1133">Transmembrane helix</keyword>
<feature type="transmembrane region" description="Helical" evidence="1">
    <location>
        <begin position="68"/>
        <end position="95"/>
    </location>
</feature>
<sequence>MASSACVYFYPVLLWIFWTFSVVASDICSYTTYDYNSYDKRYERMVSFKRCQWGCCWKFSDPCCSLPVGLIVGCVVGGLVLLAMVIVAVCCCCCCQRRGRRNAGTVVRYPTGAGVTVSSGNAAYQSSTSDVGSHNTITTTLPPGVYDAPPSYDEVMAGEMNPAFKPDADTVTR</sequence>
<name>A0AAN9BBQ1_9CAEN</name>
<accession>A0AAN9BBQ1</accession>